<dbReference type="EMBL" id="UINC01044085">
    <property type="protein sequence ID" value="SVB49046.1"/>
    <property type="molecule type" value="Genomic_DNA"/>
</dbReference>
<dbReference type="InterPro" id="IPR036291">
    <property type="entry name" value="NAD(P)-bd_dom_sf"/>
</dbReference>
<evidence type="ECO:0000313" key="1">
    <source>
        <dbReference type="EMBL" id="SVB49046.1"/>
    </source>
</evidence>
<dbReference type="InterPro" id="IPR002347">
    <property type="entry name" value="SDR_fam"/>
</dbReference>
<sequence>MSNTAVVVGVGPIEGVGAYVAKYAAKTGYHAVVAGRTEQNLQAVVENIVDGGGKASYVVTDTTDESDVKHLIESTEAKGPIELSVYNAGNNFFGSFLEMEAEYFEQAWRVCSLGGFLFAREAIKAMLPRQKGTLLFTGASASMRGKPGFAPFTAAKAGLRAMAQSLAREFGKQGIHVGHVVVDGGIHGDKIASNYPDFVKQAGENGLIGLDGIAETFMYLHKQPRNAWTHELDLRTFKEDF</sequence>
<dbReference type="PRINTS" id="PR00081">
    <property type="entry name" value="GDHRDH"/>
</dbReference>
<dbReference type="PANTHER" id="PTHR43431:SF7">
    <property type="entry name" value="OXIDOREDUCTASE, SHORT CHAIN DEHYDROGENASE_REDUCTASE FAMILY (AFU_ORTHOLOGUE AFUA_5G14000)"/>
    <property type="match status" value="1"/>
</dbReference>
<dbReference type="SUPFAM" id="SSF51735">
    <property type="entry name" value="NAD(P)-binding Rossmann-fold domains"/>
    <property type="match status" value="1"/>
</dbReference>
<organism evidence="1">
    <name type="scientific">marine metagenome</name>
    <dbReference type="NCBI Taxonomy" id="408172"/>
    <lineage>
        <taxon>unclassified sequences</taxon>
        <taxon>metagenomes</taxon>
        <taxon>ecological metagenomes</taxon>
    </lineage>
</organism>
<reference evidence="1" key="1">
    <citation type="submission" date="2018-05" db="EMBL/GenBank/DDBJ databases">
        <authorList>
            <person name="Lanie J.A."/>
            <person name="Ng W.-L."/>
            <person name="Kazmierczak K.M."/>
            <person name="Andrzejewski T.M."/>
            <person name="Davidsen T.M."/>
            <person name="Wayne K.J."/>
            <person name="Tettelin H."/>
            <person name="Glass J.I."/>
            <person name="Rusch D."/>
            <person name="Podicherti R."/>
            <person name="Tsui H.-C.T."/>
            <person name="Winkler M.E."/>
        </authorList>
    </citation>
    <scope>NUCLEOTIDE SEQUENCE</scope>
</reference>
<name>A0A382EE28_9ZZZZ</name>
<dbReference type="AlphaFoldDB" id="A0A382EE28"/>
<dbReference type="PANTHER" id="PTHR43431">
    <property type="entry name" value="OXIDOREDUCTASE, SHORT CHAIN DEHYDROGENASE/REDUCTASE FAMILY (AFU_ORTHOLOGUE AFUA_5G14000)"/>
    <property type="match status" value="1"/>
</dbReference>
<dbReference type="Gene3D" id="3.40.50.720">
    <property type="entry name" value="NAD(P)-binding Rossmann-like Domain"/>
    <property type="match status" value="1"/>
</dbReference>
<proteinExistence type="predicted"/>
<evidence type="ECO:0008006" key="2">
    <source>
        <dbReference type="Google" id="ProtNLM"/>
    </source>
</evidence>
<gene>
    <name evidence="1" type="ORF">METZ01_LOCUS201900</name>
</gene>
<accession>A0A382EE28</accession>
<dbReference type="Pfam" id="PF00106">
    <property type="entry name" value="adh_short"/>
    <property type="match status" value="1"/>
</dbReference>
<protein>
    <recommendedName>
        <fullName evidence="2">Glucose 1-dehydrogenase</fullName>
    </recommendedName>
</protein>